<keyword evidence="4" id="KW-0418">Kinase</keyword>
<evidence type="ECO:0000256" key="4">
    <source>
        <dbReference type="ARBA" id="ARBA00022777"/>
    </source>
</evidence>
<organism evidence="8 9">
    <name type="scientific">Malus baccata</name>
    <name type="common">Siberian crab apple</name>
    <name type="synonym">Pyrus baccata</name>
    <dbReference type="NCBI Taxonomy" id="106549"/>
    <lineage>
        <taxon>Eukaryota</taxon>
        <taxon>Viridiplantae</taxon>
        <taxon>Streptophyta</taxon>
        <taxon>Embryophyta</taxon>
        <taxon>Tracheophyta</taxon>
        <taxon>Spermatophyta</taxon>
        <taxon>Magnoliopsida</taxon>
        <taxon>eudicotyledons</taxon>
        <taxon>Gunneridae</taxon>
        <taxon>Pentapetalae</taxon>
        <taxon>rosids</taxon>
        <taxon>fabids</taxon>
        <taxon>Rosales</taxon>
        <taxon>Rosaceae</taxon>
        <taxon>Amygdaloideae</taxon>
        <taxon>Maleae</taxon>
        <taxon>Malus</taxon>
    </lineage>
</organism>
<keyword evidence="2" id="KW-0808">Transferase</keyword>
<name>A0A540MBI8_MALBA</name>
<feature type="region of interest" description="Disordered" evidence="6">
    <location>
        <begin position="121"/>
        <end position="142"/>
    </location>
</feature>
<evidence type="ECO:0000256" key="1">
    <source>
        <dbReference type="ARBA" id="ARBA00022527"/>
    </source>
</evidence>
<dbReference type="EMBL" id="VIEB01000300">
    <property type="protein sequence ID" value="TQD96086.1"/>
    <property type="molecule type" value="Genomic_DNA"/>
</dbReference>
<reference evidence="8 9" key="1">
    <citation type="journal article" date="2019" name="G3 (Bethesda)">
        <title>Sequencing of a Wild Apple (Malus baccata) Genome Unravels the Differences Between Cultivated and Wild Apple Species Regarding Disease Resistance and Cold Tolerance.</title>
        <authorList>
            <person name="Chen X."/>
        </authorList>
    </citation>
    <scope>NUCLEOTIDE SEQUENCE [LARGE SCALE GENOMIC DNA]</scope>
    <source>
        <strain evidence="9">cv. Shandingzi</strain>
        <tissue evidence="8">Leaves</tissue>
    </source>
</reference>
<comment type="caution">
    <text evidence="8">The sequence shown here is derived from an EMBL/GenBank/DDBJ whole genome shotgun (WGS) entry which is preliminary data.</text>
</comment>
<feature type="domain" description="Serine-threonine/tyrosine-protein kinase catalytic" evidence="7">
    <location>
        <begin position="4"/>
        <end position="95"/>
    </location>
</feature>
<dbReference type="InterPro" id="IPR011009">
    <property type="entry name" value="Kinase-like_dom_sf"/>
</dbReference>
<dbReference type="GO" id="GO:0004674">
    <property type="term" value="F:protein serine/threonine kinase activity"/>
    <property type="evidence" value="ECO:0007669"/>
    <property type="project" value="UniProtKB-KW"/>
</dbReference>
<evidence type="ECO:0000259" key="7">
    <source>
        <dbReference type="Pfam" id="PF07714"/>
    </source>
</evidence>
<dbReference type="PANTHER" id="PTHR27002">
    <property type="entry name" value="RECEPTOR-LIKE SERINE/THREONINE-PROTEIN KINASE SD1-8"/>
    <property type="match status" value="1"/>
</dbReference>
<dbReference type="GO" id="GO:0005524">
    <property type="term" value="F:ATP binding"/>
    <property type="evidence" value="ECO:0007669"/>
    <property type="project" value="UniProtKB-KW"/>
</dbReference>
<keyword evidence="3" id="KW-0547">Nucleotide-binding</keyword>
<dbReference type="STRING" id="106549.A0A540MBI8"/>
<keyword evidence="9" id="KW-1185">Reference proteome</keyword>
<evidence type="ECO:0000256" key="5">
    <source>
        <dbReference type="ARBA" id="ARBA00022840"/>
    </source>
</evidence>
<proteinExistence type="predicted"/>
<gene>
    <name evidence="8" type="ORF">C1H46_018322</name>
</gene>
<evidence type="ECO:0000256" key="2">
    <source>
        <dbReference type="ARBA" id="ARBA00022679"/>
    </source>
</evidence>
<sequence>MGGIFSQKSDVYSFGVLVLEIISSKKNTAFYIYDRQLGLLAYAWQLWKEGRELELVDEMLAADSYSAPEVMKCVHIGLLCVQDNPTDRPSMPDVIFMLNGSTNVIGGPQPKQPLFTIQNSVSHPQPQPSNNEATMTMINEGR</sequence>
<evidence type="ECO:0000256" key="6">
    <source>
        <dbReference type="SAM" id="MobiDB-lite"/>
    </source>
</evidence>
<dbReference type="InterPro" id="IPR001245">
    <property type="entry name" value="Ser-Thr/Tyr_kinase_cat_dom"/>
</dbReference>
<keyword evidence="1" id="KW-0723">Serine/threonine-protein kinase</keyword>
<protein>
    <recommendedName>
        <fullName evidence="7">Serine-threonine/tyrosine-protein kinase catalytic domain-containing protein</fullName>
    </recommendedName>
</protein>
<dbReference type="AlphaFoldDB" id="A0A540MBI8"/>
<accession>A0A540MBI8</accession>
<evidence type="ECO:0000256" key="3">
    <source>
        <dbReference type="ARBA" id="ARBA00022741"/>
    </source>
</evidence>
<dbReference type="SUPFAM" id="SSF56112">
    <property type="entry name" value="Protein kinase-like (PK-like)"/>
    <property type="match status" value="1"/>
</dbReference>
<dbReference type="Gene3D" id="1.10.510.10">
    <property type="entry name" value="Transferase(Phosphotransferase) domain 1"/>
    <property type="match status" value="1"/>
</dbReference>
<keyword evidence="5" id="KW-0067">ATP-binding</keyword>
<dbReference type="GO" id="GO:0005886">
    <property type="term" value="C:plasma membrane"/>
    <property type="evidence" value="ECO:0007669"/>
    <property type="project" value="TreeGrafter"/>
</dbReference>
<evidence type="ECO:0000313" key="8">
    <source>
        <dbReference type="EMBL" id="TQD96086.1"/>
    </source>
</evidence>
<dbReference type="PANTHER" id="PTHR27002:SF422">
    <property type="entry name" value="RECEPTOR-LIKE SERINE_THREONINE-PROTEIN KINASE"/>
    <property type="match status" value="1"/>
</dbReference>
<dbReference type="Pfam" id="PF07714">
    <property type="entry name" value="PK_Tyr_Ser-Thr"/>
    <property type="match status" value="1"/>
</dbReference>
<evidence type="ECO:0000313" key="9">
    <source>
        <dbReference type="Proteomes" id="UP000315295"/>
    </source>
</evidence>
<dbReference type="Proteomes" id="UP000315295">
    <property type="component" value="Unassembled WGS sequence"/>
</dbReference>